<dbReference type="Proteomes" id="UP000198281">
    <property type="component" value="Unassembled WGS sequence"/>
</dbReference>
<dbReference type="OrthoDB" id="7412671at2"/>
<accession>A0A239E5D3</accession>
<organism evidence="1 2">
    <name type="scientific">Edaphosphingomonas laterariae</name>
    <dbReference type="NCBI Taxonomy" id="861865"/>
    <lineage>
        <taxon>Bacteria</taxon>
        <taxon>Pseudomonadati</taxon>
        <taxon>Pseudomonadota</taxon>
        <taxon>Alphaproteobacteria</taxon>
        <taxon>Sphingomonadales</taxon>
        <taxon>Rhizorhabdaceae</taxon>
        <taxon>Edaphosphingomonas</taxon>
    </lineage>
</organism>
<keyword evidence="2" id="KW-1185">Reference proteome</keyword>
<gene>
    <name evidence="1" type="ORF">SAMN06295912_105212</name>
</gene>
<evidence type="ECO:0000313" key="2">
    <source>
        <dbReference type="Proteomes" id="UP000198281"/>
    </source>
</evidence>
<evidence type="ECO:0000313" key="1">
    <source>
        <dbReference type="EMBL" id="SNS39659.1"/>
    </source>
</evidence>
<sequence length="109" mass="11558">MKSHVRSEWQGAILVCRKCGKKAGGGFGPKGKTSLAKALRKEMHGGKGRKAKLGVVEVGCLDICPKRAVTVVDTRHPGEWLIVRAGTPVEDVVGRLNRSADETGGEGQP</sequence>
<proteinExistence type="predicted"/>
<protein>
    <recommendedName>
        <fullName evidence="3">(2Fe-2S) ferredoxin</fullName>
    </recommendedName>
</protein>
<reference evidence="2" key="1">
    <citation type="submission" date="2017-06" db="EMBL/GenBank/DDBJ databases">
        <authorList>
            <person name="Varghese N."/>
            <person name="Submissions S."/>
        </authorList>
    </citation>
    <scope>NUCLEOTIDE SEQUENCE [LARGE SCALE GENOMIC DNA]</scope>
    <source>
        <strain evidence="2">LNB2</strain>
    </source>
</reference>
<dbReference type="RefSeq" id="WP_089218913.1">
    <property type="nucleotide sequence ID" value="NZ_FZOS01000005.1"/>
</dbReference>
<dbReference type="Gene3D" id="3.40.30.10">
    <property type="entry name" value="Glutaredoxin"/>
    <property type="match status" value="1"/>
</dbReference>
<name>A0A239E5D3_9SPHN</name>
<evidence type="ECO:0008006" key="3">
    <source>
        <dbReference type="Google" id="ProtNLM"/>
    </source>
</evidence>
<dbReference type="EMBL" id="FZOS01000005">
    <property type="protein sequence ID" value="SNS39659.1"/>
    <property type="molecule type" value="Genomic_DNA"/>
</dbReference>
<dbReference type="AlphaFoldDB" id="A0A239E5D3"/>